<dbReference type="RefSeq" id="WP_211466067.1">
    <property type="nucleotide sequence ID" value="NZ_JAGSXH010000017.1"/>
</dbReference>
<keyword evidence="1" id="KW-1133">Transmembrane helix</keyword>
<accession>A0A8J7WKB6</accession>
<keyword evidence="1" id="KW-0812">Transmembrane</keyword>
<dbReference type="AlphaFoldDB" id="A0A8J7WKB6"/>
<feature type="transmembrane region" description="Helical" evidence="1">
    <location>
        <begin position="29"/>
        <end position="51"/>
    </location>
</feature>
<sequence>MSIGANLTVIATGAILSFATHIHSSGFSVVAMGAVLIAVGVVGLCLQIAALRRRQEMTATEIVSPERAVLVRPPSEH</sequence>
<comment type="caution">
    <text evidence="2">The sequence shown here is derived from an EMBL/GenBank/DDBJ whole genome shotgun (WGS) entry which is preliminary data.</text>
</comment>
<dbReference type="Proteomes" id="UP000677913">
    <property type="component" value="Unassembled WGS sequence"/>
</dbReference>
<organism evidence="2 3">
    <name type="scientific">Actinocrinis puniceicyclus</name>
    <dbReference type="NCBI Taxonomy" id="977794"/>
    <lineage>
        <taxon>Bacteria</taxon>
        <taxon>Bacillati</taxon>
        <taxon>Actinomycetota</taxon>
        <taxon>Actinomycetes</taxon>
        <taxon>Catenulisporales</taxon>
        <taxon>Actinospicaceae</taxon>
        <taxon>Actinocrinis</taxon>
    </lineage>
</organism>
<protein>
    <submittedName>
        <fullName evidence="2">Uncharacterized protein</fullName>
    </submittedName>
</protein>
<reference evidence="2" key="1">
    <citation type="submission" date="2021-04" db="EMBL/GenBank/DDBJ databases">
        <title>Genome based classification of Actinospica acidithermotolerans sp. nov., an actinobacterium isolated from an Indonesian hot spring.</title>
        <authorList>
            <person name="Kusuma A.B."/>
            <person name="Putra K.E."/>
            <person name="Nafisah S."/>
            <person name="Loh J."/>
            <person name="Nouioui I."/>
            <person name="Goodfellow M."/>
        </authorList>
    </citation>
    <scope>NUCLEOTIDE SEQUENCE</scope>
    <source>
        <strain evidence="2">DSM 45618</strain>
    </source>
</reference>
<dbReference type="EMBL" id="JAGSXH010000017">
    <property type="protein sequence ID" value="MBS2962898.1"/>
    <property type="molecule type" value="Genomic_DNA"/>
</dbReference>
<keyword evidence="1" id="KW-0472">Membrane</keyword>
<evidence type="ECO:0000256" key="1">
    <source>
        <dbReference type="SAM" id="Phobius"/>
    </source>
</evidence>
<gene>
    <name evidence="2" type="ORF">KGA66_07580</name>
</gene>
<evidence type="ECO:0000313" key="2">
    <source>
        <dbReference type="EMBL" id="MBS2962898.1"/>
    </source>
</evidence>
<evidence type="ECO:0000313" key="3">
    <source>
        <dbReference type="Proteomes" id="UP000677913"/>
    </source>
</evidence>
<name>A0A8J7WKB6_9ACTN</name>
<proteinExistence type="predicted"/>
<keyword evidence="3" id="KW-1185">Reference proteome</keyword>